<reference evidence="1 2" key="1">
    <citation type="journal article" date="2019" name="Genome Biol. Evol.">
        <title>Day and night: Metabolic profiles and evolutionary relationships of six axenic non-marine cyanobacteria.</title>
        <authorList>
            <person name="Will S.E."/>
            <person name="Henke P."/>
            <person name="Boedeker C."/>
            <person name="Huang S."/>
            <person name="Brinkmann H."/>
            <person name="Rohde M."/>
            <person name="Jarek M."/>
            <person name="Friedl T."/>
            <person name="Seufert S."/>
            <person name="Schumacher M."/>
            <person name="Overmann J."/>
            <person name="Neumann-Schaal M."/>
            <person name="Petersen J."/>
        </authorList>
    </citation>
    <scope>NUCLEOTIDE SEQUENCE [LARGE SCALE GENOMIC DNA]</scope>
    <source>
        <strain evidence="1 2">PCC 6912</strain>
    </source>
</reference>
<dbReference type="RefSeq" id="WP_016877041.1">
    <property type="nucleotide sequence ID" value="NZ_AJLN01000062.1"/>
</dbReference>
<evidence type="ECO:0000313" key="1">
    <source>
        <dbReference type="EMBL" id="RUR73065.1"/>
    </source>
</evidence>
<name>A0A433MXV2_CHLFR</name>
<accession>A0A433MXV2</accession>
<protein>
    <submittedName>
        <fullName evidence="1">Uncharacterized protein</fullName>
    </submittedName>
</protein>
<keyword evidence="2" id="KW-1185">Reference proteome</keyword>
<dbReference type="Proteomes" id="UP000268857">
    <property type="component" value="Unassembled WGS sequence"/>
</dbReference>
<dbReference type="EMBL" id="RSCJ01000039">
    <property type="protein sequence ID" value="RUR73065.1"/>
    <property type="molecule type" value="Genomic_DNA"/>
</dbReference>
<dbReference type="AlphaFoldDB" id="A0A433MXV2"/>
<evidence type="ECO:0000313" key="2">
    <source>
        <dbReference type="Proteomes" id="UP000268857"/>
    </source>
</evidence>
<comment type="caution">
    <text evidence="1">The sequence shown here is derived from an EMBL/GenBank/DDBJ whole genome shotgun (WGS) entry which is preliminary data.</text>
</comment>
<organism evidence="1 2">
    <name type="scientific">Chlorogloeopsis fritschii PCC 6912</name>
    <dbReference type="NCBI Taxonomy" id="211165"/>
    <lineage>
        <taxon>Bacteria</taxon>
        <taxon>Bacillati</taxon>
        <taxon>Cyanobacteriota</taxon>
        <taxon>Cyanophyceae</taxon>
        <taxon>Nostocales</taxon>
        <taxon>Chlorogloeopsidaceae</taxon>
        <taxon>Chlorogloeopsis</taxon>
    </lineage>
</organism>
<gene>
    <name evidence="1" type="ORF">PCC6912_59120</name>
</gene>
<dbReference type="OrthoDB" id="466434at2"/>
<sequence>MSSQTPLQGRELVDCARANAKQGIETAAHQCGYGDDLNTFARELRKACEQMNLQVKELSELITDQDMILNLGTGEIIAPDTASEL</sequence>
<proteinExistence type="predicted"/>